<feature type="non-terminal residue" evidence="6">
    <location>
        <position position="1"/>
    </location>
</feature>
<keyword evidence="6" id="KW-0378">Hydrolase</keyword>
<dbReference type="Pfam" id="PF17766">
    <property type="entry name" value="fn3_6"/>
    <property type="match status" value="1"/>
</dbReference>
<evidence type="ECO:0000313" key="6">
    <source>
        <dbReference type="EMBL" id="JAT45562.1"/>
    </source>
</evidence>
<evidence type="ECO:0000256" key="1">
    <source>
        <dbReference type="ARBA" id="ARBA00011073"/>
    </source>
</evidence>
<dbReference type="Pfam" id="PF00082">
    <property type="entry name" value="Peptidase_S8"/>
    <property type="match status" value="1"/>
</dbReference>
<organism evidence="6">
    <name type="scientific">Anthurium amnicola</name>
    <dbReference type="NCBI Taxonomy" id="1678845"/>
    <lineage>
        <taxon>Eukaryota</taxon>
        <taxon>Viridiplantae</taxon>
        <taxon>Streptophyta</taxon>
        <taxon>Embryophyta</taxon>
        <taxon>Tracheophyta</taxon>
        <taxon>Spermatophyta</taxon>
        <taxon>Magnoliopsida</taxon>
        <taxon>Liliopsida</taxon>
        <taxon>Araceae</taxon>
        <taxon>Pothoideae</taxon>
        <taxon>Potheae</taxon>
        <taxon>Anthurium</taxon>
    </lineage>
</organism>
<evidence type="ECO:0000259" key="4">
    <source>
        <dbReference type="Pfam" id="PF00082"/>
    </source>
</evidence>
<comment type="similarity">
    <text evidence="1 3">Belongs to the peptidase S8 family.</text>
</comment>
<keyword evidence="6" id="KW-0645">Protease</keyword>
<dbReference type="PANTHER" id="PTHR10795">
    <property type="entry name" value="PROPROTEIN CONVERTASE SUBTILISIN/KEXIN"/>
    <property type="match status" value="1"/>
</dbReference>
<dbReference type="EMBL" id="GDJX01022374">
    <property type="protein sequence ID" value="JAT45562.1"/>
    <property type="molecule type" value="Transcribed_RNA"/>
</dbReference>
<evidence type="ECO:0000259" key="5">
    <source>
        <dbReference type="Pfam" id="PF17766"/>
    </source>
</evidence>
<feature type="domain" description="Peptidase S8/S53" evidence="4">
    <location>
        <begin position="11"/>
        <end position="61"/>
    </location>
</feature>
<feature type="domain" description="Subtilisin-like protease fibronectin type-III" evidence="5">
    <location>
        <begin position="132"/>
        <end position="228"/>
    </location>
</feature>
<comment type="caution">
    <text evidence="3">Lacks conserved residue(s) required for the propagation of feature annotation.</text>
</comment>
<dbReference type="GO" id="GO:0004252">
    <property type="term" value="F:serine-type endopeptidase activity"/>
    <property type="evidence" value="ECO:0007669"/>
    <property type="project" value="InterPro"/>
</dbReference>
<sequence>GVNILAACPSPPYCIQSGTSMASPHLSGIAALLRKAHGNWSPAAIKSAIMTTADVLDLQGKPIADYTGLPANGFAMGAGHVNPTRAADPGLVYDLGFDDYAHYLCTLGYTSRQIEVVAGRPVDCSKPVAAENLNYPSLAAQMGSQQQQRALTRTVKNVGEERSVYKAQVVPPDGVTVRVVPDTLTFTPSVKELRFEVRLVREEPAAAFSFGMLRWVSSHHVVSSPISVLFANVRPNSHDELLPSLQHEKPTASL</sequence>
<evidence type="ECO:0000256" key="2">
    <source>
        <dbReference type="ARBA" id="ARBA00022729"/>
    </source>
</evidence>
<dbReference type="Gene3D" id="2.60.40.2310">
    <property type="match status" value="1"/>
</dbReference>
<dbReference type="InterPro" id="IPR000209">
    <property type="entry name" value="Peptidase_S8/S53_dom"/>
</dbReference>
<dbReference type="PROSITE" id="PS51892">
    <property type="entry name" value="SUBTILASE"/>
    <property type="match status" value="1"/>
</dbReference>
<reference evidence="6" key="1">
    <citation type="submission" date="2015-07" db="EMBL/GenBank/DDBJ databases">
        <title>Transcriptome Assembly of Anthurium amnicola.</title>
        <authorList>
            <person name="Suzuki J."/>
        </authorList>
    </citation>
    <scope>NUCLEOTIDE SEQUENCE</scope>
</reference>
<dbReference type="InterPro" id="IPR041469">
    <property type="entry name" value="Subtilisin-like_FN3"/>
</dbReference>
<evidence type="ECO:0000256" key="3">
    <source>
        <dbReference type="PROSITE-ProRule" id="PRU01240"/>
    </source>
</evidence>
<protein>
    <submittedName>
        <fullName evidence="6">Subtilisin-like protease SDD1</fullName>
    </submittedName>
</protein>
<accession>A0A1D1XT54</accession>
<dbReference type="Gene3D" id="3.40.50.200">
    <property type="entry name" value="Peptidase S8/S53 domain"/>
    <property type="match status" value="1"/>
</dbReference>
<proteinExistence type="inferred from homology"/>
<dbReference type="AlphaFoldDB" id="A0A1D1XT54"/>
<name>A0A1D1XT54_9ARAE</name>
<keyword evidence="2" id="KW-0732">Signal</keyword>
<gene>
    <name evidence="6" type="primary">SDD1_20</name>
    <name evidence="6" type="ORF">g.39871</name>
</gene>
<dbReference type="InterPro" id="IPR045051">
    <property type="entry name" value="SBT"/>
</dbReference>
<dbReference type="InterPro" id="IPR036852">
    <property type="entry name" value="Peptidase_S8/S53_dom_sf"/>
</dbReference>
<dbReference type="GO" id="GO:0006508">
    <property type="term" value="P:proteolysis"/>
    <property type="evidence" value="ECO:0007669"/>
    <property type="project" value="UniProtKB-KW"/>
</dbReference>
<dbReference type="SUPFAM" id="SSF52743">
    <property type="entry name" value="Subtilisin-like"/>
    <property type="match status" value="1"/>
</dbReference>